<evidence type="ECO:0000256" key="5">
    <source>
        <dbReference type="SAM" id="MobiDB-lite"/>
    </source>
</evidence>
<organism evidence="8 9">
    <name type="scientific">Frankia canadensis</name>
    <dbReference type="NCBI Taxonomy" id="1836972"/>
    <lineage>
        <taxon>Bacteria</taxon>
        <taxon>Bacillati</taxon>
        <taxon>Actinomycetota</taxon>
        <taxon>Actinomycetes</taxon>
        <taxon>Frankiales</taxon>
        <taxon>Frankiaceae</taxon>
        <taxon>Frankia</taxon>
    </lineage>
</organism>
<keyword evidence="3 6" id="KW-1133">Transmembrane helix</keyword>
<dbReference type="InterPro" id="IPR020846">
    <property type="entry name" value="MFS_dom"/>
</dbReference>
<dbReference type="Proteomes" id="UP000234331">
    <property type="component" value="Unassembled WGS sequence"/>
</dbReference>
<feature type="transmembrane region" description="Helical" evidence="6">
    <location>
        <begin position="218"/>
        <end position="237"/>
    </location>
</feature>
<evidence type="ECO:0000313" key="8">
    <source>
        <dbReference type="EMBL" id="SNQ51761.1"/>
    </source>
</evidence>
<dbReference type="PANTHER" id="PTHR23518">
    <property type="entry name" value="C-METHYLTRANSFERASE"/>
    <property type="match status" value="1"/>
</dbReference>
<sequence length="471" mass="46145">MPYDGAVSTPGVDATGGGGTDHVVVRVLPGASEDEPDASEGARRGADTAGGEQDPAGAPYFTWARLSNLLSSVGQESTTAVLAPFFAGTLGAAPVVIAGVEAAGRAGGTAARFGGSGVARRRPGVRGLLDVVGYGGAALAAVFLAGSSAIWQAGACRAGSWVARGMGTPTTLRPVSDQALAGRAGRRLGVERAYDALVAAIGPLIAVALLAFASVRTVLLLAVVPAVVAGLASAYGARAARSAPGAGAGAGAGAPGETGAAGAAGRPSARSIVAELRRSGPLGRLLLGVALYEAANIAAALLLLRATKILPGGAGPLSRLQAVALLYVVYQVSAAACAFWAGRVVDRLGAAVVVATGAAALLIAYAGFAAAARGDLALMIGCFVLAGAAAGAVDAAEYAGLARLVPPERRWPALSALTGLQNAGRIFATVTAGGLWTLVSPPAGLLICGPLLLVATILLATRPDRPAAASH</sequence>
<keyword evidence="4 6" id="KW-0472">Membrane</keyword>
<keyword evidence="9" id="KW-1185">Reference proteome</keyword>
<dbReference type="SUPFAM" id="SSF103473">
    <property type="entry name" value="MFS general substrate transporter"/>
    <property type="match status" value="1"/>
</dbReference>
<accession>A0A2I2L1G8</accession>
<evidence type="ECO:0000256" key="2">
    <source>
        <dbReference type="ARBA" id="ARBA00022692"/>
    </source>
</evidence>
<feature type="transmembrane region" description="Helical" evidence="6">
    <location>
        <begin position="442"/>
        <end position="461"/>
    </location>
</feature>
<dbReference type="InterPro" id="IPR036259">
    <property type="entry name" value="MFS_trans_sf"/>
</dbReference>
<feature type="region of interest" description="Disordered" evidence="5">
    <location>
        <begin position="1"/>
        <end position="54"/>
    </location>
</feature>
<dbReference type="GO" id="GO:0005886">
    <property type="term" value="C:plasma membrane"/>
    <property type="evidence" value="ECO:0007669"/>
    <property type="project" value="UniProtKB-SubCell"/>
</dbReference>
<dbReference type="EMBL" id="FZMO01000547">
    <property type="protein sequence ID" value="SNQ51761.1"/>
    <property type="molecule type" value="Genomic_DNA"/>
</dbReference>
<dbReference type="AlphaFoldDB" id="A0A2I2L1G8"/>
<feature type="transmembrane region" description="Helical" evidence="6">
    <location>
        <begin position="324"/>
        <end position="341"/>
    </location>
</feature>
<reference evidence="8 9" key="1">
    <citation type="submission" date="2017-06" db="EMBL/GenBank/DDBJ databases">
        <authorList>
            <person name="Kim H.J."/>
            <person name="Triplett B.A."/>
        </authorList>
    </citation>
    <scope>NUCLEOTIDE SEQUENCE [LARGE SCALE GENOMIC DNA]</scope>
    <source>
        <strain evidence="8">FRACA_ARgP5</strain>
    </source>
</reference>
<name>A0A2I2L1G8_9ACTN</name>
<dbReference type="GO" id="GO:0022857">
    <property type="term" value="F:transmembrane transporter activity"/>
    <property type="evidence" value="ECO:0007669"/>
    <property type="project" value="InterPro"/>
</dbReference>
<evidence type="ECO:0000256" key="3">
    <source>
        <dbReference type="ARBA" id="ARBA00022989"/>
    </source>
</evidence>
<proteinExistence type="predicted"/>
<protein>
    <submittedName>
        <fullName evidence="8">Major facilitator superfamily MFS_1</fullName>
    </submittedName>
</protein>
<feature type="transmembrane region" description="Helical" evidence="6">
    <location>
        <begin position="348"/>
        <end position="370"/>
    </location>
</feature>
<dbReference type="Pfam" id="PF07690">
    <property type="entry name" value="MFS_1"/>
    <property type="match status" value="1"/>
</dbReference>
<gene>
    <name evidence="8" type="ORF">FRACA_80061</name>
</gene>
<feature type="transmembrane region" description="Helical" evidence="6">
    <location>
        <begin position="193"/>
        <end position="212"/>
    </location>
</feature>
<evidence type="ECO:0000313" key="9">
    <source>
        <dbReference type="Proteomes" id="UP000234331"/>
    </source>
</evidence>
<evidence type="ECO:0000256" key="4">
    <source>
        <dbReference type="ARBA" id="ARBA00023136"/>
    </source>
</evidence>
<evidence type="ECO:0000256" key="6">
    <source>
        <dbReference type="SAM" id="Phobius"/>
    </source>
</evidence>
<dbReference type="PANTHER" id="PTHR23518:SF2">
    <property type="entry name" value="MAJOR FACILITATOR SUPERFAMILY TRANSPORTER"/>
    <property type="match status" value="1"/>
</dbReference>
<feature type="transmembrane region" description="Helical" evidence="6">
    <location>
        <begin position="285"/>
        <end position="304"/>
    </location>
</feature>
<feature type="domain" description="Major facilitator superfamily (MFS) profile" evidence="7">
    <location>
        <begin position="276"/>
        <end position="471"/>
    </location>
</feature>
<dbReference type="PROSITE" id="PS50850">
    <property type="entry name" value="MFS"/>
    <property type="match status" value="1"/>
</dbReference>
<keyword evidence="2 6" id="KW-0812">Transmembrane</keyword>
<dbReference type="InterPro" id="IPR011701">
    <property type="entry name" value="MFS"/>
</dbReference>
<evidence type="ECO:0000259" key="7">
    <source>
        <dbReference type="PROSITE" id="PS50850"/>
    </source>
</evidence>
<comment type="subcellular location">
    <subcellularLocation>
        <location evidence="1">Cell membrane</location>
        <topology evidence="1">Multi-pass membrane protein</topology>
    </subcellularLocation>
</comment>
<dbReference type="Gene3D" id="1.20.1250.20">
    <property type="entry name" value="MFS general substrate transporter like domains"/>
    <property type="match status" value="1"/>
</dbReference>
<evidence type="ECO:0000256" key="1">
    <source>
        <dbReference type="ARBA" id="ARBA00004651"/>
    </source>
</evidence>
<feature type="transmembrane region" description="Helical" evidence="6">
    <location>
        <begin position="376"/>
        <end position="401"/>
    </location>
</feature>